<name>A0AAJ7TWC7_PETMA</name>
<dbReference type="InterPro" id="IPR041625">
    <property type="entry name" value="Beta-mannosidase_Ig"/>
</dbReference>
<evidence type="ECO:0000256" key="3">
    <source>
        <dbReference type="ARBA" id="ARBA00007401"/>
    </source>
</evidence>
<feature type="domain" description="Beta-mannosidase Ig-fold" evidence="13">
    <location>
        <begin position="844"/>
        <end position="906"/>
    </location>
</feature>
<keyword evidence="5 12" id="KW-0732">Signal</keyword>
<dbReference type="Proteomes" id="UP001318040">
    <property type="component" value="Chromosome 41"/>
</dbReference>
<evidence type="ECO:0000259" key="13">
    <source>
        <dbReference type="Pfam" id="PF17753"/>
    </source>
</evidence>
<dbReference type="EC" id="3.2.1.25" evidence="4"/>
<evidence type="ECO:0000256" key="7">
    <source>
        <dbReference type="ARBA" id="ARBA00023180"/>
    </source>
</evidence>
<dbReference type="SUPFAM" id="SSF49785">
    <property type="entry name" value="Galactose-binding domain-like"/>
    <property type="match status" value="1"/>
</dbReference>
<comment type="catalytic activity">
    <reaction evidence="1">
        <text>Hydrolysis of terminal, non-reducing beta-D-mannose residues in beta-D-mannosides.</text>
        <dbReference type="EC" id="3.2.1.25"/>
    </reaction>
</comment>
<reference evidence="16" key="1">
    <citation type="submission" date="2025-08" db="UniProtKB">
        <authorList>
            <consortium name="RefSeq"/>
        </authorList>
    </citation>
    <scope>IDENTIFICATION</scope>
    <source>
        <tissue evidence="16">Sperm</tissue>
    </source>
</reference>
<dbReference type="SUPFAM" id="SSF51445">
    <property type="entry name" value="(Trans)glycosidases"/>
    <property type="match status" value="1"/>
</dbReference>
<feature type="domain" description="Beta-mannosidase-like galactose-binding" evidence="14">
    <location>
        <begin position="49"/>
        <end position="227"/>
    </location>
</feature>
<dbReference type="PANTHER" id="PTHR43730:SF1">
    <property type="entry name" value="BETA-MANNOSIDASE"/>
    <property type="match status" value="1"/>
</dbReference>
<evidence type="ECO:0000256" key="4">
    <source>
        <dbReference type="ARBA" id="ARBA00012754"/>
    </source>
</evidence>
<keyword evidence="7" id="KW-0325">Glycoprotein</keyword>
<dbReference type="GO" id="GO:0006516">
    <property type="term" value="P:glycoprotein catabolic process"/>
    <property type="evidence" value="ECO:0007669"/>
    <property type="project" value="TreeGrafter"/>
</dbReference>
<feature type="region of interest" description="Disordered" evidence="11">
    <location>
        <begin position="24"/>
        <end position="53"/>
    </location>
</feature>
<dbReference type="InterPro" id="IPR013783">
    <property type="entry name" value="Ig-like_fold"/>
</dbReference>
<dbReference type="InterPro" id="IPR050887">
    <property type="entry name" value="Beta-mannosidase_GH2"/>
</dbReference>
<comment type="subcellular location">
    <subcellularLocation>
        <location evidence="2">Lysosome</location>
    </subcellularLocation>
</comment>
<proteinExistence type="inferred from homology"/>
<dbReference type="InterPro" id="IPR054593">
    <property type="entry name" value="Beta-mannosidase-like_N2"/>
</dbReference>
<feature type="signal peptide" evidence="12">
    <location>
        <begin position="1"/>
        <end position="21"/>
    </location>
</feature>
<dbReference type="CTD" id="4126"/>
<dbReference type="FunFam" id="3.20.20.80:FF:000035">
    <property type="entry name" value="Mannosidase beta"/>
    <property type="match status" value="1"/>
</dbReference>
<dbReference type="Gene3D" id="3.20.20.80">
    <property type="entry name" value="Glycosidases"/>
    <property type="match status" value="1"/>
</dbReference>
<comment type="similarity">
    <text evidence="3">Belongs to the glycosyl hydrolase 2 family.</text>
</comment>
<evidence type="ECO:0000313" key="15">
    <source>
        <dbReference type="Proteomes" id="UP001318040"/>
    </source>
</evidence>
<evidence type="ECO:0000313" key="16">
    <source>
        <dbReference type="RefSeq" id="XP_032825325.1"/>
    </source>
</evidence>
<evidence type="ECO:0000256" key="2">
    <source>
        <dbReference type="ARBA" id="ARBA00004371"/>
    </source>
</evidence>
<evidence type="ECO:0000256" key="10">
    <source>
        <dbReference type="ARBA" id="ARBA00033445"/>
    </source>
</evidence>
<evidence type="ECO:0000256" key="8">
    <source>
        <dbReference type="ARBA" id="ARBA00023228"/>
    </source>
</evidence>
<keyword evidence="8" id="KW-0458">Lysosome</keyword>
<evidence type="ECO:0000256" key="12">
    <source>
        <dbReference type="SAM" id="SignalP"/>
    </source>
</evidence>
<gene>
    <name evidence="16" type="primary">MANBA</name>
</gene>
<organism evidence="15 16">
    <name type="scientific">Petromyzon marinus</name>
    <name type="common">Sea lamprey</name>
    <dbReference type="NCBI Taxonomy" id="7757"/>
    <lineage>
        <taxon>Eukaryota</taxon>
        <taxon>Metazoa</taxon>
        <taxon>Chordata</taxon>
        <taxon>Craniata</taxon>
        <taxon>Vertebrata</taxon>
        <taxon>Cyclostomata</taxon>
        <taxon>Hyperoartia</taxon>
        <taxon>Petromyzontiformes</taxon>
        <taxon>Petromyzontidae</taxon>
        <taxon>Petromyzon</taxon>
    </lineage>
</organism>
<dbReference type="PANTHER" id="PTHR43730">
    <property type="entry name" value="BETA-MANNOSIDASE"/>
    <property type="match status" value="1"/>
</dbReference>
<dbReference type="FunFam" id="2.60.40.10:FF:000650">
    <property type="entry name" value="Mannosidase beta"/>
    <property type="match status" value="1"/>
</dbReference>
<evidence type="ECO:0000256" key="9">
    <source>
        <dbReference type="ARBA" id="ARBA00023295"/>
    </source>
</evidence>
<evidence type="ECO:0000256" key="1">
    <source>
        <dbReference type="ARBA" id="ARBA00000829"/>
    </source>
</evidence>
<dbReference type="SUPFAM" id="SSF49303">
    <property type="entry name" value="beta-Galactosidase/glucuronidase domain"/>
    <property type="match status" value="2"/>
</dbReference>
<dbReference type="FunFam" id="2.60.120.260:FF:000060">
    <property type="entry name" value="Probable beta-mannosidase"/>
    <property type="match status" value="1"/>
</dbReference>
<protein>
    <recommendedName>
        <fullName evidence="4">beta-mannosidase</fullName>
        <ecNumber evidence="4">3.2.1.25</ecNumber>
    </recommendedName>
    <alternativeName>
        <fullName evidence="10">Mannanase</fullName>
    </alternativeName>
</protein>
<dbReference type="InterPro" id="IPR036156">
    <property type="entry name" value="Beta-gal/glucu_dom_sf"/>
</dbReference>
<dbReference type="AlphaFoldDB" id="A0AAJ7TWC7"/>
<accession>A0AAJ7TWC7</accession>
<dbReference type="InterPro" id="IPR017853">
    <property type="entry name" value="GH"/>
</dbReference>
<feature type="chain" id="PRO_5042556699" description="beta-mannosidase" evidence="12">
    <location>
        <begin position="22"/>
        <end position="910"/>
    </location>
</feature>
<dbReference type="Gene3D" id="2.60.120.260">
    <property type="entry name" value="Galactose-binding domain-like"/>
    <property type="match status" value="1"/>
</dbReference>
<evidence type="ECO:0000256" key="5">
    <source>
        <dbReference type="ARBA" id="ARBA00022729"/>
    </source>
</evidence>
<evidence type="ECO:0000256" key="11">
    <source>
        <dbReference type="SAM" id="MobiDB-lite"/>
    </source>
</evidence>
<evidence type="ECO:0000256" key="6">
    <source>
        <dbReference type="ARBA" id="ARBA00022801"/>
    </source>
</evidence>
<dbReference type="InterPro" id="IPR008979">
    <property type="entry name" value="Galactose-bd-like_sf"/>
</dbReference>
<dbReference type="Pfam" id="PF22666">
    <property type="entry name" value="Glyco_hydro_2_N2"/>
    <property type="match status" value="1"/>
</dbReference>
<keyword evidence="6" id="KW-0378">Hydrolase</keyword>
<sequence>MLAPLLLSRMLMLCASMGVLGVMSSRPHRPRSSPRTPLTETHDLGGSEWTAESRQGGVSVRATVPGCVHQDLMAAGIIQDPYYRFNDDVYRWISRQDWTYQRNFTVPIPLQNHQKAVLVFEGVDTVATVSLNGVVLGRTDNMFITYEFVVSGLLKEGEGATNLLTVAFESAPRYASGRADEHPAWPVPPACPPPEQHGECHVNYIRKEQCSFGWDWGPAFATQGIWRSVRLEAYYLARLLDLAIIPSPLDGPWGRWTLELEAHVDLLGNQKVEAAVSVSVLELKTSFSYNVSLSPGTSPVHVSFPLAQNGTNLKMWWPRGDGNQSGYHTTAQILLDGGVILAADTMVYFRTVELVQEPVADSPGLSFYFRINGRPVFLRGSNWIPADSFHTRVTPGRLRDLLQSAADANMNALRVWGGGVYETDAFYETCDELGIMVWQDFMFACALYPTDADFLSSVNTEVLQQTRRLKRFPSVVVWSANNENEAALATNWFHIPAGDYARFHKEYVQLYVGTVRAAVMQEDATRPFLASSPTNGAESESEGWVARDPYDTHYGDTHYYEYGADCWDWSHYPRARFASEYGFQSWPSFSTLAQVSEKSDWSFNSSFMQHRQHHGQGNEQILQQIARHFPLPATGDPLRAFQLTLYLSQVMQAQCVKSETEFYRRSRSEVISGEGHTMGALYWQLNDIWQGASWSSLEYGGKWKMLHHFARDFFSPVLPIGFLDGGELVIYAVNDQLFGLHLAVRVEAYAWSSLRPVCSLVGASSWVAAGSAVRKHREPIKMLLARCTGCTRQRCVVTFQLQAENGTQVGPRNHVFLASLKDAQGLHARPVKVAGVSGMPGSPVVVTLEAVAVAPFVWLDVGAIAGRFSDNGLLLTEGTRNITFYPWQGTTARHVQEALTVTSLADVVQT</sequence>
<dbReference type="Pfam" id="PF17753">
    <property type="entry name" value="Ig_mannosidase"/>
    <property type="match status" value="1"/>
</dbReference>
<dbReference type="GO" id="GO:0004567">
    <property type="term" value="F:beta-mannosidase activity"/>
    <property type="evidence" value="ECO:0007669"/>
    <property type="project" value="UniProtKB-EC"/>
</dbReference>
<dbReference type="GO" id="GO:0005764">
    <property type="term" value="C:lysosome"/>
    <property type="evidence" value="ECO:0007669"/>
    <property type="project" value="UniProtKB-SubCell"/>
</dbReference>
<dbReference type="KEGG" id="pmrn:116951065"/>
<keyword evidence="9" id="KW-0326">Glycosidase</keyword>
<dbReference type="RefSeq" id="XP_032825325.1">
    <property type="nucleotide sequence ID" value="XM_032969434.1"/>
</dbReference>
<dbReference type="Gene3D" id="2.60.40.10">
    <property type="entry name" value="Immunoglobulins"/>
    <property type="match status" value="2"/>
</dbReference>
<keyword evidence="15" id="KW-1185">Reference proteome</keyword>
<evidence type="ECO:0000259" key="14">
    <source>
        <dbReference type="Pfam" id="PF22666"/>
    </source>
</evidence>